<evidence type="ECO:0000313" key="19">
    <source>
        <dbReference type="Proteomes" id="UP000077868"/>
    </source>
</evidence>
<organism evidence="18 19">
    <name type="scientific">Nocardioides dokdonensis FR1436</name>
    <dbReference type="NCBI Taxonomy" id="1300347"/>
    <lineage>
        <taxon>Bacteria</taxon>
        <taxon>Bacillati</taxon>
        <taxon>Actinomycetota</taxon>
        <taxon>Actinomycetes</taxon>
        <taxon>Propionibacteriales</taxon>
        <taxon>Nocardioidaceae</taxon>
        <taxon>Nocardioides</taxon>
    </lineage>
</organism>
<dbReference type="Pfam" id="PF01433">
    <property type="entry name" value="Peptidase_M1"/>
    <property type="match status" value="1"/>
</dbReference>
<dbReference type="GO" id="GO:0016020">
    <property type="term" value="C:membrane"/>
    <property type="evidence" value="ECO:0007669"/>
    <property type="project" value="TreeGrafter"/>
</dbReference>
<name>A0A1A9GIM9_9ACTN</name>
<dbReference type="GO" id="GO:0070006">
    <property type="term" value="F:metalloaminopeptidase activity"/>
    <property type="evidence" value="ECO:0007669"/>
    <property type="project" value="TreeGrafter"/>
</dbReference>
<dbReference type="PRINTS" id="PR00756">
    <property type="entry name" value="ALADIPTASE"/>
</dbReference>
<evidence type="ECO:0000256" key="1">
    <source>
        <dbReference type="ARBA" id="ARBA00000098"/>
    </source>
</evidence>
<dbReference type="Proteomes" id="UP000077868">
    <property type="component" value="Chromosome"/>
</dbReference>
<dbReference type="GO" id="GO:0005737">
    <property type="term" value="C:cytoplasm"/>
    <property type="evidence" value="ECO:0007669"/>
    <property type="project" value="TreeGrafter"/>
</dbReference>
<feature type="compositionally biased region" description="Low complexity" evidence="14">
    <location>
        <begin position="42"/>
        <end position="58"/>
    </location>
</feature>
<feature type="chain" id="PRO_5008388304" description="Aminopeptidase N" evidence="15">
    <location>
        <begin position="28"/>
        <end position="501"/>
    </location>
</feature>
<dbReference type="PANTHER" id="PTHR11533:SF174">
    <property type="entry name" value="PUROMYCIN-SENSITIVE AMINOPEPTIDASE-RELATED"/>
    <property type="match status" value="1"/>
</dbReference>
<evidence type="ECO:0000256" key="10">
    <source>
        <dbReference type="ARBA" id="ARBA00022833"/>
    </source>
</evidence>
<dbReference type="STRING" id="1300347.I601_1041"/>
<keyword evidence="11" id="KW-0482">Metalloprotease</keyword>
<dbReference type="PANTHER" id="PTHR11533">
    <property type="entry name" value="PROTEASE M1 ZINC METALLOPROTEASE"/>
    <property type="match status" value="1"/>
</dbReference>
<protein>
    <recommendedName>
        <fullName evidence="5">Aminopeptidase N</fullName>
        <ecNumber evidence="4">3.4.11.2</ecNumber>
    </recommendedName>
    <alternativeName>
        <fullName evidence="12">Alanine aminopeptidase</fullName>
    </alternativeName>
    <alternativeName>
        <fullName evidence="13">Lysyl aminopeptidase</fullName>
    </alternativeName>
</protein>
<keyword evidence="7" id="KW-0645">Protease</keyword>
<keyword evidence="8" id="KW-0479">Metal-binding</keyword>
<evidence type="ECO:0000259" key="17">
    <source>
        <dbReference type="Pfam" id="PF17900"/>
    </source>
</evidence>
<dbReference type="GO" id="GO:0042277">
    <property type="term" value="F:peptide binding"/>
    <property type="evidence" value="ECO:0007669"/>
    <property type="project" value="TreeGrafter"/>
</dbReference>
<evidence type="ECO:0000256" key="4">
    <source>
        <dbReference type="ARBA" id="ARBA00012564"/>
    </source>
</evidence>
<dbReference type="EMBL" id="CP015079">
    <property type="protein sequence ID" value="ANH37483.1"/>
    <property type="molecule type" value="Genomic_DNA"/>
</dbReference>
<comment type="catalytic activity">
    <reaction evidence="1">
        <text>Release of an N-terminal amino acid, Xaa-|-Yaa- from a peptide, amide or arylamide. Xaa is preferably Ala, but may be most amino acids including Pro (slow action). When a terminal hydrophobic residue is followed by a prolyl residue, the two may be released as an intact Xaa-Pro dipeptide.</text>
        <dbReference type="EC" id="3.4.11.2"/>
    </reaction>
</comment>
<dbReference type="InterPro" id="IPR050344">
    <property type="entry name" value="Peptidase_M1_aminopeptidases"/>
</dbReference>
<dbReference type="KEGG" id="ndk:I601_1041"/>
<proteinExistence type="inferred from homology"/>
<dbReference type="Gene3D" id="2.60.40.1730">
    <property type="entry name" value="tricorn interacting facor f3 domain"/>
    <property type="match status" value="1"/>
</dbReference>
<dbReference type="GO" id="GO:0016285">
    <property type="term" value="F:alanyl aminopeptidase activity"/>
    <property type="evidence" value="ECO:0007669"/>
    <property type="project" value="UniProtKB-EC"/>
</dbReference>
<evidence type="ECO:0000256" key="13">
    <source>
        <dbReference type="ARBA" id="ARBA00031533"/>
    </source>
</evidence>
<dbReference type="InterPro" id="IPR014782">
    <property type="entry name" value="Peptidase_M1_dom"/>
</dbReference>
<dbReference type="CDD" id="cd09603">
    <property type="entry name" value="M1_APN_like"/>
    <property type="match status" value="1"/>
</dbReference>
<evidence type="ECO:0000256" key="12">
    <source>
        <dbReference type="ARBA" id="ARBA00029811"/>
    </source>
</evidence>
<evidence type="ECO:0000256" key="5">
    <source>
        <dbReference type="ARBA" id="ARBA00015611"/>
    </source>
</evidence>
<dbReference type="EC" id="3.4.11.2" evidence="4"/>
<evidence type="ECO:0000256" key="15">
    <source>
        <dbReference type="SAM" id="SignalP"/>
    </source>
</evidence>
<evidence type="ECO:0000256" key="8">
    <source>
        <dbReference type="ARBA" id="ARBA00022723"/>
    </source>
</evidence>
<dbReference type="AlphaFoldDB" id="A0A1A9GIM9"/>
<keyword evidence="6 18" id="KW-0031">Aminopeptidase</keyword>
<dbReference type="PATRIC" id="fig|1300347.3.peg.1040"/>
<feature type="signal peptide" evidence="15">
    <location>
        <begin position="1"/>
        <end position="27"/>
    </location>
</feature>
<evidence type="ECO:0000259" key="16">
    <source>
        <dbReference type="Pfam" id="PF01433"/>
    </source>
</evidence>
<dbReference type="PROSITE" id="PS51257">
    <property type="entry name" value="PROKAR_LIPOPROTEIN"/>
    <property type="match status" value="1"/>
</dbReference>
<gene>
    <name evidence="18" type="primary">pepN_3</name>
    <name evidence="18" type="ORF">I601_1041</name>
</gene>
<evidence type="ECO:0000256" key="7">
    <source>
        <dbReference type="ARBA" id="ARBA00022670"/>
    </source>
</evidence>
<evidence type="ECO:0000256" key="6">
    <source>
        <dbReference type="ARBA" id="ARBA00022438"/>
    </source>
</evidence>
<dbReference type="OrthoDB" id="3885507at2"/>
<comment type="cofactor">
    <cofactor evidence="2">
        <name>Zn(2+)</name>
        <dbReference type="ChEBI" id="CHEBI:29105"/>
    </cofactor>
</comment>
<dbReference type="InterPro" id="IPR001930">
    <property type="entry name" value="Peptidase_M1"/>
</dbReference>
<evidence type="ECO:0000256" key="2">
    <source>
        <dbReference type="ARBA" id="ARBA00001947"/>
    </source>
</evidence>
<dbReference type="Pfam" id="PF17900">
    <property type="entry name" value="Peptidase_M1_N"/>
    <property type="match status" value="1"/>
</dbReference>
<dbReference type="InterPro" id="IPR042097">
    <property type="entry name" value="Aminopeptidase_N-like_N_sf"/>
</dbReference>
<dbReference type="GO" id="GO:0008270">
    <property type="term" value="F:zinc ion binding"/>
    <property type="evidence" value="ECO:0007669"/>
    <property type="project" value="InterPro"/>
</dbReference>
<evidence type="ECO:0000256" key="3">
    <source>
        <dbReference type="ARBA" id="ARBA00010136"/>
    </source>
</evidence>
<dbReference type="InterPro" id="IPR045357">
    <property type="entry name" value="Aminopeptidase_N-like_N"/>
</dbReference>
<keyword evidence="19" id="KW-1185">Reference proteome</keyword>
<dbReference type="Gene3D" id="1.10.390.10">
    <property type="entry name" value="Neutral Protease Domain 2"/>
    <property type="match status" value="1"/>
</dbReference>
<sequence length="501" mass="54828">MSHPRPRVVVAAALVPLLLAACSGSDAADEPLLERPAGAGGAASAPVTPAAGADAAYDGPDDPALDVALSEPVEDSVYPLVGDPGVDALHYDLDLSWDPDARVLTGHQTLLLRATGDADELRLDLSEALQVDAVRLDGDEVDFRHEGKDLVVVADVTADGRYELVLDYAGTPLPVPAPTTRSDYSTNGWTTMPDGSTWTMQEPHGAYTWYAVNDQPADKALYDLTISVPEPFTGIANGELVDTVETGGVRTTTWHLAEPAASYLMTIATGDYVLTEDESASGVPIQYWVPRDSKRLARTLAPTPEGLAWLEERLGPYPFDTLGILLVDSQSGMETQTMITLGMTDYATSPKVVVHELAHHWYGNEVTPSDWRDVWMNEGMAMYLQGLWEAEQDGYSVNELMDYWASFEDEERAAAGPPADYDPTTFGESNIYYGPALMWHELRRDLGDKVFFELVRAWPAEHQNSSSDYDEMTSWWSERAGRDLSGFFEDWLLGQTTPARG</sequence>
<evidence type="ECO:0000256" key="9">
    <source>
        <dbReference type="ARBA" id="ARBA00022801"/>
    </source>
</evidence>
<dbReference type="SUPFAM" id="SSF55486">
    <property type="entry name" value="Metalloproteases ('zincins'), catalytic domain"/>
    <property type="match status" value="1"/>
</dbReference>
<dbReference type="SUPFAM" id="SSF63737">
    <property type="entry name" value="Leukotriene A4 hydrolase N-terminal domain"/>
    <property type="match status" value="1"/>
</dbReference>
<feature type="region of interest" description="Disordered" evidence="14">
    <location>
        <begin position="33"/>
        <end position="59"/>
    </location>
</feature>
<dbReference type="RefSeq" id="WP_084527169.1">
    <property type="nucleotide sequence ID" value="NZ_CP015079.1"/>
</dbReference>
<evidence type="ECO:0000256" key="11">
    <source>
        <dbReference type="ARBA" id="ARBA00023049"/>
    </source>
</evidence>
<evidence type="ECO:0000256" key="14">
    <source>
        <dbReference type="SAM" id="MobiDB-lite"/>
    </source>
</evidence>
<dbReference type="GO" id="GO:0005615">
    <property type="term" value="C:extracellular space"/>
    <property type="evidence" value="ECO:0007669"/>
    <property type="project" value="TreeGrafter"/>
</dbReference>
<evidence type="ECO:0000313" key="18">
    <source>
        <dbReference type="EMBL" id="ANH37483.1"/>
    </source>
</evidence>
<dbReference type="GO" id="GO:0006508">
    <property type="term" value="P:proteolysis"/>
    <property type="evidence" value="ECO:0007669"/>
    <property type="project" value="UniProtKB-KW"/>
</dbReference>
<keyword evidence="10" id="KW-0862">Zinc</keyword>
<keyword evidence="9 18" id="KW-0378">Hydrolase</keyword>
<feature type="domain" description="Peptidase M1 membrane alanine aminopeptidase" evidence="16">
    <location>
        <begin position="309"/>
        <end position="491"/>
    </location>
</feature>
<accession>A0A1A9GIM9</accession>
<feature type="domain" description="Aminopeptidase N-like N-terminal" evidence="17">
    <location>
        <begin position="89"/>
        <end position="264"/>
    </location>
</feature>
<dbReference type="InterPro" id="IPR027268">
    <property type="entry name" value="Peptidase_M4/M1_CTD_sf"/>
</dbReference>
<reference evidence="18 19" key="1">
    <citation type="submission" date="2016-03" db="EMBL/GenBank/DDBJ databases">
        <title>Complete genome sequence of a soil Actinobacterium, Nocardioides dokdonensis FR1436.</title>
        <authorList>
            <person name="Kwon S.-K."/>
            <person name="Kim K."/>
            <person name="Kim J.F."/>
        </authorList>
    </citation>
    <scope>NUCLEOTIDE SEQUENCE [LARGE SCALE GENOMIC DNA]</scope>
    <source>
        <strain evidence="18 19">FR1436</strain>
    </source>
</reference>
<dbReference type="GO" id="GO:0043171">
    <property type="term" value="P:peptide catabolic process"/>
    <property type="evidence" value="ECO:0007669"/>
    <property type="project" value="TreeGrafter"/>
</dbReference>
<keyword evidence="15" id="KW-0732">Signal</keyword>
<comment type="similarity">
    <text evidence="3">Belongs to the peptidase M1 family.</text>
</comment>